<feature type="transmembrane region" description="Helical" evidence="1">
    <location>
        <begin position="62"/>
        <end position="84"/>
    </location>
</feature>
<sequence length="121" mass="14009">MGAEYTLYAGESNACHCTVDRQSYLQMTATFPRLGPILHPFNFKHITSRLEKIVSTWKMNNSAFSVFTPLLTKLSFLHFSILPTRVSIDFLYFMFIILSKCICLSGFSINQVYYLLKFRTD</sequence>
<reference evidence="2" key="1">
    <citation type="submission" date="2021-05" db="EMBL/GenBank/DDBJ databases">
        <authorList>
            <person name="Alioto T."/>
            <person name="Alioto T."/>
            <person name="Gomez Garrido J."/>
        </authorList>
    </citation>
    <scope>NUCLEOTIDE SEQUENCE</scope>
</reference>
<keyword evidence="1" id="KW-0472">Membrane</keyword>
<proteinExistence type="predicted"/>
<evidence type="ECO:0000256" key="1">
    <source>
        <dbReference type="SAM" id="Phobius"/>
    </source>
</evidence>
<keyword evidence="1" id="KW-0812">Transmembrane</keyword>
<dbReference type="AlphaFoldDB" id="A0A8D8XDD3"/>
<name>A0A8D8XDD3_9HEMI</name>
<keyword evidence="1" id="KW-1133">Transmembrane helix</keyword>
<accession>A0A8D8XDD3</accession>
<dbReference type="EMBL" id="HBUF01310552">
    <property type="protein sequence ID" value="CAG6693043.1"/>
    <property type="molecule type" value="Transcribed_RNA"/>
</dbReference>
<protein>
    <submittedName>
        <fullName evidence="2">Uncharacterized protein</fullName>
    </submittedName>
</protein>
<feature type="transmembrane region" description="Helical" evidence="1">
    <location>
        <begin position="90"/>
        <end position="116"/>
    </location>
</feature>
<organism evidence="2">
    <name type="scientific">Cacopsylla melanoneura</name>
    <dbReference type="NCBI Taxonomy" id="428564"/>
    <lineage>
        <taxon>Eukaryota</taxon>
        <taxon>Metazoa</taxon>
        <taxon>Ecdysozoa</taxon>
        <taxon>Arthropoda</taxon>
        <taxon>Hexapoda</taxon>
        <taxon>Insecta</taxon>
        <taxon>Pterygota</taxon>
        <taxon>Neoptera</taxon>
        <taxon>Paraneoptera</taxon>
        <taxon>Hemiptera</taxon>
        <taxon>Sternorrhyncha</taxon>
        <taxon>Psylloidea</taxon>
        <taxon>Psyllidae</taxon>
        <taxon>Psyllinae</taxon>
        <taxon>Cacopsylla</taxon>
    </lineage>
</organism>
<evidence type="ECO:0000313" key="2">
    <source>
        <dbReference type="EMBL" id="CAG6693043.1"/>
    </source>
</evidence>